<dbReference type="InterPro" id="IPR001124">
    <property type="entry name" value="Lipid-bd_serum_glycop_C"/>
</dbReference>
<dbReference type="PANTHER" id="PTHR10504:SF131">
    <property type="entry name" value="BPI2 DOMAIN-CONTAINING PROTEIN"/>
    <property type="match status" value="1"/>
</dbReference>
<name>A0A8S3YJA4_9EUPU</name>
<reference evidence="2" key="1">
    <citation type="submission" date="2021-04" db="EMBL/GenBank/DDBJ databases">
        <authorList>
            <consortium name="Molecular Ecology Group"/>
        </authorList>
    </citation>
    <scope>NUCLEOTIDE SEQUENCE</scope>
</reference>
<keyword evidence="3" id="KW-1185">Reference proteome</keyword>
<evidence type="ECO:0000259" key="1">
    <source>
        <dbReference type="Pfam" id="PF02886"/>
    </source>
</evidence>
<gene>
    <name evidence="2" type="ORF">CUNI_LOCUS2016</name>
</gene>
<dbReference type="PANTHER" id="PTHR10504">
    <property type="entry name" value="BACTERICIDAL PERMEABILITY-INCREASING BPI PROTEIN-RELATED"/>
    <property type="match status" value="1"/>
</dbReference>
<comment type="caution">
    <text evidence="2">The sequence shown here is derived from an EMBL/GenBank/DDBJ whole genome shotgun (WGS) entry which is preliminary data.</text>
</comment>
<dbReference type="Gene3D" id="3.15.20.10">
    <property type="entry name" value="Bactericidal permeability-increasing protein, domain 2"/>
    <property type="match status" value="1"/>
</dbReference>
<feature type="non-terminal residue" evidence="2">
    <location>
        <position position="1"/>
    </location>
</feature>
<dbReference type="AlphaFoldDB" id="A0A8S3YJA4"/>
<organism evidence="2 3">
    <name type="scientific">Candidula unifasciata</name>
    <dbReference type="NCBI Taxonomy" id="100452"/>
    <lineage>
        <taxon>Eukaryota</taxon>
        <taxon>Metazoa</taxon>
        <taxon>Spiralia</taxon>
        <taxon>Lophotrochozoa</taxon>
        <taxon>Mollusca</taxon>
        <taxon>Gastropoda</taxon>
        <taxon>Heterobranchia</taxon>
        <taxon>Euthyneura</taxon>
        <taxon>Panpulmonata</taxon>
        <taxon>Eupulmonata</taxon>
        <taxon>Stylommatophora</taxon>
        <taxon>Helicina</taxon>
        <taxon>Helicoidea</taxon>
        <taxon>Geomitridae</taxon>
        <taxon>Candidula</taxon>
    </lineage>
</organism>
<evidence type="ECO:0000313" key="3">
    <source>
        <dbReference type="Proteomes" id="UP000678393"/>
    </source>
</evidence>
<dbReference type="Pfam" id="PF02886">
    <property type="entry name" value="LBP_BPI_CETP_C"/>
    <property type="match status" value="1"/>
</dbReference>
<sequence length="139" mass="15332">MNDQYPNSTLEFRISSSSAPSVQLERQNMTIAAAANVEVVVRTFDKAVTLLSMTVSLSITVQPSIVNGNLIGSLADYIFNVDVIRSDISEINEQDLNKLIREAIDQVVIPGLNEFFKKGIALPVTGIFRLYNTKLNLLT</sequence>
<proteinExistence type="predicted"/>
<protein>
    <recommendedName>
        <fullName evidence="1">Lipid-binding serum glycoprotein C-terminal domain-containing protein</fullName>
    </recommendedName>
</protein>
<dbReference type="EMBL" id="CAJHNH020000260">
    <property type="protein sequence ID" value="CAG5116458.1"/>
    <property type="molecule type" value="Genomic_DNA"/>
</dbReference>
<dbReference type="SUPFAM" id="SSF55394">
    <property type="entry name" value="Bactericidal permeability-increasing protein, BPI"/>
    <property type="match status" value="1"/>
</dbReference>
<dbReference type="GO" id="GO:0008289">
    <property type="term" value="F:lipid binding"/>
    <property type="evidence" value="ECO:0007669"/>
    <property type="project" value="InterPro"/>
</dbReference>
<dbReference type="InterPro" id="IPR032942">
    <property type="entry name" value="BPI/LBP/Plunc"/>
</dbReference>
<dbReference type="InterPro" id="IPR017943">
    <property type="entry name" value="Bactericidal_perm-incr_a/b_dom"/>
</dbReference>
<dbReference type="OrthoDB" id="10255543at2759"/>
<evidence type="ECO:0000313" key="2">
    <source>
        <dbReference type="EMBL" id="CAG5116458.1"/>
    </source>
</evidence>
<dbReference type="Proteomes" id="UP000678393">
    <property type="component" value="Unassembled WGS sequence"/>
</dbReference>
<feature type="domain" description="Lipid-binding serum glycoprotein C-terminal" evidence="1">
    <location>
        <begin position="3"/>
        <end position="137"/>
    </location>
</feature>
<accession>A0A8S3YJA4</accession>